<accession>A0A5C5ZC59</accession>
<dbReference type="EMBL" id="SJPJ01000001">
    <property type="protein sequence ID" value="TWT84902.1"/>
    <property type="molecule type" value="Genomic_DNA"/>
</dbReference>
<reference evidence="2 3" key="1">
    <citation type="submission" date="2019-02" db="EMBL/GenBank/DDBJ databases">
        <title>Deep-cultivation of Planctomycetes and their phenomic and genomic characterization uncovers novel biology.</title>
        <authorList>
            <person name="Wiegand S."/>
            <person name="Jogler M."/>
            <person name="Boedeker C."/>
            <person name="Pinto D."/>
            <person name="Vollmers J."/>
            <person name="Rivas-Marin E."/>
            <person name="Kohn T."/>
            <person name="Peeters S.H."/>
            <person name="Heuer A."/>
            <person name="Rast P."/>
            <person name="Oberbeckmann S."/>
            <person name="Bunk B."/>
            <person name="Jeske O."/>
            <person name="Meyerdierks A."/>
            <person name="Storesund J.E."/>
            <person name="Kallscheuer N."/>
            <person name="Luecker S."/>
            <person name="Lage O.M."/>
            <person name="Pohl T."/>
            <person name="Merkel B.J."/>
            <person name="Hornburger P."/>
            <person name="Mueller R.-W."/>
            <person name="Bruemmer F."/>
            <person name="Labrenz M."/>
            <person name="Spormann A.M."/>
            <person name="Op Den Camp H."/>
            <person name="Overmann J."/>
            <person name="Amann R."/>
            <person name="Jetten M.S.M."/>
            <person name="Mascher T."/>
            <person name="Medema M.H."/>
            <person name="Devos D.P."/>
            <person name="Kaster A.-K."/>
            <person name="Ovreas L."/>
            <person name="Rohde M."/>
            <person name="Galperin M.Y."/>
            <person name="Jogler C."/>
        </authorList>
    </citation>
    <scope>NUCLEOTIDE SEQUENCE [LARGE SCALE GENOMIC DNA]</scope>
    <source>
        <strain evidence="2 3">CA13</strain>
    </source>
</reference>
<evidence type="ECO:0000313" key="3">
    <source>
        <dbReference type="Proteomes" id="UP000315010"/>
    </source>
</evidence>
<feature type="region of interest" description="Disordered" evidence="1">
    <location>
        <begin position="81"/>
        <end position="101"/>
    </location>
</feature>
<evidence type="ECO:0000313" key="2">
    <source>
        <dbReference type="EMBL" id="TWT84902.1"/>
    </source>
</evidence>
<comment type="caution">
    <text evidence="2">The sequence shown here is derived from an EMBL/GenBank/DDBJ whole genome shotgun (WGS) entry which is preliminary data.</text>
</comment>
<organism evidence="2 3">
    <name type="scientific">Novipirellula herctigrandis</name>
    <dbReference type="NCBI Taxonomy" id="2527986"/>
    <lineage>
        <taxon>Bacteria</taxon>
        <taxon>Pseudomonadati</taxon>
        <taxon>Planctomycetota</taxon>
        <taxon>Planctomycetia</taxon>
        <taxon>Pirellulales</taxon>
        <taxon>Pirellulaceae</taxon>
        <taxon>Novipirellula</taxon>
    </lineage>
</organism>
<protein>
    <submittedName>
        <fullName evidence="2">Uncharacterized protein</fullName>
    </submittedName>
</protein>
<evidence type="ECO:0000256" key="1">
    <source>
        <dbReference type="SAM" id="MobiDB-lite"/>
    </source>
</evidence>
<dbReference type="AlphaFoldDB" id="A0A5C5ZC59"/>
<proteinExistence type="predicted"/>
<sequence length="101" mass="11675">MKLFCRERTRNGLVGEKRHPSTFPVGEERPLPRILALVDTRCSVFFNTWALQIQFADTLVIKLHYYCERHTPLLRASRTGTHSSPFPWIAQPAGPESIQQR</sequence>
<gene>
    <name evidence="2" type="ORF">CA13_63830</name>
</gene>
<name>A0A5C5ZC59_9BACT</name>
<keyword evidence="3" id="KW-1185">Reference proteome</keyword>
<dbReference type="Proteomes" id="UP000315010">
    <property type="component" value="Unassembled WGS sequence"/>
</dbReference>